<gene>
    <name evidence="2" type="ORF">DOTSEDRAFT_134265</name>
</gene>
<feature type="region of interest" description="Disordered" evidence="1">
    <location>
        <begin position="1"/>
        <end position="24"/>
    </location>
</feature>
<organism evidence="2 3">
    <name type="scientific">Dothistroma septosporum (strain NZE10 / CBS 128990)</name>
    <name type="common">Red band needle blight fungus</name>
    <name type="synonym">Mycosphaerella pini</name>
    <dbReference type="NCBI Taxonomy" id="675120"/>
    <lineage>
        <taxon>Eukaryota</taxon>
        <taxon>Fungi</taxon>
        <taxon>Dikarya</taxon>
        <taxon>Ascomycota</taxon>
        <taxon>Pezizomycotina</taxon>
        <taxon>Dothideomycetes</taxon>
        <taxon>Dothideomycetidae</taxon>
        <taxon>Mycosphaerellales</taxon>
        <taxon>Mycosphaerellaceae</taxon>
        <taxon>Dothistroma</taxon>
    </lineage>
</organism>
<dbReference type="Proteomes" id="UP000016933">
    <property type="component" value="Unassembled WGS sequence"/>
</dbReference>
<dbReference type="AlphaFoldDB" id="N1PKG3"/>
<proteinExistence type="predicted"/>
<keyword evidence="3" id="KW-1185">Reference proteome</keyword>
<reference evidence="2 3" key="2">
    <citation type="journal article" date="2012" name="PLoS Pathog.">
        <title>Diverse lifestyles and strategies of plant pathogenesis encoded in the genomes of eighteen Dothideomycetes fungi.</title>
        <authorList>
            <person name="Ohm R.A."/>
            <person name="Feau N."/>
            <person name="Henrissat B."/>
            <person name="Schoch C.L."/>
            <person name="Horwitz B.A."/>
            <person name="Barry K.W."/>
            <person name="Condon B.J."/>
            <person name="Copeland A.C."/>
            <person name="Dhillon B."/>
            <person name="Glaser F."/>
            <person name="Hesse C.N."/>
            <person name="Kosti I."/>
            <person name="LaButti K."/>
            <person name="Lindquist E.A."/>
            <person name="Lucas S."/>
            <person name="Salamov A.A."/>
            <person name="Bradshaw R.E."/>
            <person name="Ciuffetti L."/>
            <person name="Hamelin R.C."/>
            <person name="Kema G.H.J."/>
            <person name="Lawrence C."/>
            <person name="Scott J.A."/>
            <person name="Spatafora J.W."/>
            <person name="Turgeon B.G."/>
            <person name="de Wit P.J.G.M."/>
            <person name="Zhong S."/>
            <person name="Goodwin S.B."/>
            <person name="Grigoriev I.V."/>
        </authorList>
    </citation>
    <scope>NUCLEOTIDE SEQUENCE [LARGE SCALE GENOMIC DNA]</scope>
    <source>
        <strain evidence="3">NZE10 / CBS 128990</strain>
    </source>
</reference>
<evidence type="ECO:0000256" key="1">
    <source>
        <dbReference type="SAM" id="MobiDB-lite"/>
    </source>
</evidence>
<protein>
    <submittedName>
        <fullName evidence="2">Uncharacterized protein</fullName>
    </submittedName>
</protein>
<sequence>MAKTECSQESSRRTETAQKRRPTPVSEKMFLSIAGLNPDSEQEHRLYLLMKIEALHAVQDLNSRPVEESRLRQAMSMLYQSASPETRRVYNLYGDAVSASPGDNWIIRWLMWQALAQI</sequence>
<evidence type="ECO:0000313" key="3">
    <source>
        <dbReference type="Proteomes" id="UP000016933"/>
    </source>
</evidence>
<evidence type="ECO:0000313" key="2">
    <source>
        <dbReference type="EMBL" id="EME42594.1"/>
    </source>
</evidence>
<reference evidence="3" key="1">
    <citation type="journal article" date="2012" name="PLoS Genet.">
        <title>The genomes of the fungal plant pathogens Cladosporium fulvum and Dothistroma septosporum reveal adaptation to different hosts and lifestyles but also signatures of common ancestry.</title>
        <authorList>
            <person name="de Wit P.J.G.M."/>
            <person name="van der Burgt A."/>
            <person name="Oekmen B."/>
            <person name="Stergiopoulos I."/>
            <person name="Abd-Elsalam K.A."/>
            <person name="Aerts A.L."/>
            <person name="Bahkali A.H."/>
            <person name="Beenen H.G."/>
            <person name="Chettri P."/>
            <person name="Cox M.P."/>
            <person name="Datema E."/>
            <person name="de Vries R.P."/>
            <person name="Dhillon B."/>
            <person name="Ganley A.R."/>
            <person name="Griffiths S.A."/>
            <person name="Guo Y."/>
            <person name="Hamelin R.C."/>
            <person name="Henrissat B."/>
            <person name="Kabir M.S."/>
            <person name="Jashni M.K."/>
            <person name="Kema G."/>
            <person name="Klaubauf S."/>
            <person name="Lapidus A."/>
            <person name="Levasseur A."/>
            <person name="Lindquist E."/>
            <person name="Mehrabi R."/>
            <person name="Ohm R.A."/>
            <person name="Owen T.J."/>
            <person name="Salamov A."/>
            <person name="Schwelm A."/>
            <person name="Schijlen E."/>
            <person name="Sun H."/>
            <person name="van den Burg H.A."/>
            <person name="van Ham R.C.H.J."/>
            <person name="Zhang S."/>
            <person name="Goodwin S.B."/>
            <person name="Grigoriev I.V."/>
            <person name="Collemare J."/>
            <person name="Bradshaw R.E."/>
        </authorList>
    </citation>
    <scope>NUCLEOTIDE SEQUENCE [LARGE SCALE GENOMIC DNA]</scope>
    <source>
        <strain evidence="3">NZE10 / CBS 128990</strain>
    </source>
</reference>
<dbReference type="HOGENOM" id="CLU_2073094_0_0_1"/>
<dbReference type="EMBL" id="KB446541">
    <property type="protein sequence ID" value="EME42594.1"/>
    <property type="molecule type" value="Genomic_DNA"/>
</dbReference>
<accession>N1PKG3</accession>
<name>N1PKG3_DOTSN</name>